<sequence>MVSHQLKCIEFLLRVQRPSQHGNTKPYALEGRVPSTMSPCFQNTRRPRMSVAAGRAIPSVGSSSVVLEICCRERARVQPDRLVEWDDDQADIHHLLSVIITTKG</sequence>
<evidence type="ECO:0000313" key="2">
    <source>
        <dbReference type="Proteomes" id="UP000283530"/>
    </source>
</evidence>
<name>A0A443N675_9MAGN</name>
<protein>
    <submittedName>
        <fullName evidence="1">Uncharacterized protein</fullName>
    </submittedName>
</protein>
<dbReference type="Proteomes" id="UP000283530">
    <property type="component" value="Unassembled WGS sequence"/>
</dbReference>
<organism evidence="1 2">
    <name type="scientific">Cinnamomum micranthum f. kanehirae</name>
    <dbReference type="NCBI Taxonomy" id="337451"/>
    <lineage>
        <taxon>Eukaryota</taxon>
        <taxon>Viridiplantae</taxon>
        <taxon>Streptophyta</taxon>
        <taxon>Embryophyta</taxon>
        <taxon>Tracheophyta</taxon>
        <taxon>Spermatophyta</taxon>
        <taxon>Magnoliopsida</taxon>
        <taxon>Magnoliidae</taxon>
        <taxon>Laurales</taxon>
        <taxon>Lauraceae</taxon>
        <taxon>Cinnamomum</taxon>
    </lineage>
</organism>
<proteinExistence type="predicted"/>
<gene>
    <name evidence="1" type="ORF">CKAN_00232600</name>
</gene>
<evidence type="ECO:0000313" key="1">
    <source>
        <dbReference type="EMBL" id="RWR74015.1"/>
    </source>
</evidence>
<keyword evidence="2" id="KW-1185">Reference proteome</keyword>
<accession>A0A443N675</accession>
<dbReference type="AlphaFoldDB" id="A0A443N675"/>
<comment type="caution">
    <text evidence="1">The sequence shown here is derived from an EMBL/GenBank/DDBJ whole genome shotgun (WGS) entry which is preliminary data.</text>
</comment>
<dbReference type="EMBL" id="QPKB01000001">
    <property type="protein sequence ID" value="RWR74015.1"/>
    <property type="molecule type" value="Genomic_DNA"/>
</dbReference>
<reference evidence="1 2" key="1">
    <citation type="journal article" date="2019" name="Nat. Plants">
        <title>Stout camphor tree genome fills gaps in understanding of flowering plant genome evolution.</title>
        <authorList>
            <person name="Chaw S.M."/>
            <person name="Liu Y.C."/>
            <person name="Wu Y.W."/>
            <person name="Wang H.Y."/>
            <person name="Lin C.I."/>
            <person name="Wu C.S."/>
            <person name="Ke H.M."/>
            <person name="Chang L.Y."/>
            <person name="Hsu C.Y."/>
            <person name="Yang H.T."/>
            <person name="Sudianto E."/>
            <person name="Hsu M.H."/>
            <person name="Wu K.P."/>
            <person name="Wang L.N."/>
            <person name="Leebens-Mack J.H."/>
            <person name="Tsai I.J."/>
        </authorList>
    </citation>
    <scope>NUCLEOTIDE SEQUENCE [LARGE SCALE GENOMIC DNA]</scope>
    <source>
        <strain evidence="2">cv. Chaw 1501</strain>
        <tissue evidence="1">Young leaves</tissue>
    </source>
</reference>